<dbReference type="Proteomes" id="UP001501183">
    <property type="component" value="Unassembled WGS sequence"/>
</dbReference>
<name>A0ABP8NZC1_9NOCA</name>
<dbReference type="InterPro" id="IPR010982">
    <property type="entry name" value="Lambda_DNA-bd_dom_sf"/>
</dbReference>
<dbReference type="PROSITE" id="PS50943">
    <property type="entry name" value="HTH_CROC1"/>
    <property type="match status" value="1"/>
</dbReference>
<evidence type="ECO:0000256" key="1">
    <source>
        <dbReference type="SAM" id="MobiDB-lite"/>
    </source>
</evidence>
<keyword evidence="4" id="KW-1185">Reference proteome</keyword>
<proteinExistence type="predicted"/>
<accession>A0ABP8NZC1</accession>
<dbReference type="RefSeq" id="WP_345344336.1">
    <property type="nucleotide sequence ID" value="NZ_BAABFB010000030.1"/>
</dbReference>
<dbReference type="CDD" id="cd00093">
    <property type="entry name" value="HTH_XRE"/>
    <property type="match status" value="1"/>
</dbReference>
<feature type="domain" description="HTH cro/C1-type" evidence="2">
    <location>
        <begin position="32"/>
        <end position="84"/>
    </location>
</feature>
<dbReference type="SMART" id="SM00530">
    <property type="entry name" value="HTH_XRE"/>
    <property type="match status" value="1"/>
</dbReference>
<evidence type="ECO:0000259" key="2">
    <source>
        <dbReference type="PROSITE" id="PS50943"/>
    </source>
</evidence>
<feature type="region of interest" description="Disordered" evidence="1">
    <location>
        <begin position="1"/>
        <end position="24"/>
    </location>
</feature>
<gene>
    <name evidence="3" type="ORF">GCM10023094_20410</name>
</gene>
<organism evidence="3 4">
    <name type="scientific">Rhodococcus olei</name>
    <dbReference type="NCBI Taxonomy" id="2161675"/>
    <lineage>
        <taxon>Bacteria</taxon>
        <taxon>Bacillati</taxon>
        <taxon>Actinomycetota</taxon>
        <taxon>Actinomycetes</taxon>
        <taxon>Mycobacteriales</taxon>
        <taxon>Nocardiaceae</taxon>
        <taxon>Rhodococcus</taxon>
    </lineage>
</organism>
<sequence length="94" mass="9811">MTEPGTPTSGTRSRPRRSARAPAGRIADGFVARRLQLGLTQARLAELAGVSRSSVQAIESGRATVQLDVLAAVADVLGCDMVLAARAGRRLPTE</sequence>
<evidence type="ECO:0000313" key="3">
    <source>
        <dbReference type="EMBL" id="GAA4477700.1"/>
    </source>
</evidence>
<dbReference type="Gene3D" id="1.10.260.40">
    <property type="entry name" value="lambda repressor-like DNA-binding domains"/>
    <property type="match status" value="1"/>
</dbReference>
<evidence type="ECO:0000313" key="4">
    <source>
        <dbReference type="Proteomes" id="UP001501183"/>
    </source>
</evidence>
<dbReference type="InterPro" id="IPR001387">
    <property type="entry name" value="Cro/C1-type_HTH"/>
</dbReference>
<dbReference type="EMBL" id="BAABFB010000030">
    <property type="protein sequence ID" value="GAA4477700.1"/>
    <property type="molecule type" value="Genomic_DNA"/>
</dbReference>
<comment type="caution">
    <text evidence="3">The sequence shown here is derived from an EMBL/GenBank/DDBJ whole genome shotgun (WGS) entry which is preliminary data.</text>
</comment>
<reference evidence="4" key="1">
    <citation type="journal article" date="2019" name="Int. J. Syst. Evol. Microbiol.">
        <title>The Global Catalogue of Microorganisms (GCM) 10K type strain sequencing project: providing services to taxonomists for standard genome sequencing and annotation.</title>
        <authorList>
            <consortium name="The Broad Institute Genomics Platform"/>
            <consortium name="The Broad Institute Genome Sequencing Center for Infectious Disease"/>
            <person name="Wu L."/>
            <person name="Ma J."/>
        </authorList>
    </citation>
    <scope>NUCLEOTIDE SEQUENCE [LARGE SCALE GENOMIC DNA]</scope>
    <source>
        <strain evidence="4">JCM 32206</strain>
    </source>
</reference>
<feature type="compositionally biased region" description="Low complexity" evidence="1">
    <location>
        <begin position="1"/>
        <end position="12"/>
    </location>
</feature>
<dbReference type="SUPFAM" id="SSF47413">
    <property type="entry name" value="lambda repressor-like DNA-binding domains"/>
    <property type="match status" value="1"/>
</dbReference>
<protein>
    <recommendedName>
        <fullName evidence="2">HTH cro/C1-type domain-containing protein</fullName>
    </recommendedName>
</protein>
<dbReference type="Pfam" id="PF01381">
    <property type="entry name" value="HTH_3"/>
    <property type="match status" value="1"/>
</dbReference>